<feature type="signal peptide" evidence="5">
    <location>
        <begin position="1"/>
        <end position="21"/>
    </location>
</feature>
<dbReference type="PROSITE" id="PS51257">
    <property type="entry name" value="PROKAR_LIPOPROTEIN"/>
    <property type="match status" value="1"/>
</dbReference>
<accession>A0A194ADQ1</accession>
<dbReference type="RefSeq" id="WP_088178293.1">
    <property type="nucleotide sequence ID" value="NZ_BDFE01000004.1"/>
</dbReference>
<sequence>MSHMLRLFCLCLVLVATTACGTSDQESASSTQDTSSSEATIKIGAVLRLSRGASDGLPARHGMEIAVNQINAAGGINGKQLEIIFYDSKDDSTTAVNAVQKLISVDKVQAIIGPMMSGNVLASAPLCNRNKVVMITPSGTSPKISQAGPYVFRLCTPIHTQAKALVAKAVALSGKSNPSAAIVYSNDPYGKGCKNLFTSYLGELGIIPVGVEAFQRGDKDFQAQLTNIAGKNPDLLFFPGYLQETAPLMSQARQMGLTGLSVGVFGDMAPLYIELAGKAAEGHLNASEYDEANPSATNKKFVAAYRKILAENPQASNNIMFASLTYDAVQLLADAFSRGAFTGEAIRNHLATVNAFPGVTGSLSFDANGDVQKGDVYLFQVKQGTYQRI</sequence>
<dbReference type="Proteomes" id="UP000095200">
    <property type="component" value="Unassembled WGS sequence"/>
</dbReference>
<evidence type="ECO:0000313" key="8">
    <source>
        <dbReference type="Proteomes" id="UP000095200"/>
    </source>
</evidence>
<reference evidence="8" key="1">
    <citation type="submission" date="2016-06" db="EMBL/GenBank/DDBJ databases">
        <title>Draft genome sequence of Desulfoplanes formicivorans strain Pf12B.</title>
        <authorList>
            <person name="Watanabe M."/>
            <person name="Kojima H."/>
            <person name="Fukui M."/>
        </authorList>
    </citation>
    <scope>NUCLEOTIDE SEQUENCE [LARGE SCALE GENOMIC DNA]</scope>
    <source>
        <strain evidence="8">Pf12B</strain>
    </source>
</reference>
<dbReference type="Pfam" id="PF13458">
    <property type="entry name" value="Peripla_BP_6"/>
    <property type="match status" value="1"/>
</dbReference>
<feature type="chain" id="PRO_5008262356" evidence="5">
    <location>
        <begin position="22"/>
        <end position="389"/>
    </location>
</feature>
<evidence type="ECO:0000313" key="7">
    <source>
        <dbReference type="EMBL" id="GAU07468.1"/>
    </source>
</evidence>
<name>A0A194ADQ1_9BACT</name>
<dbReference type="CDD" id="cd06347">
    <property type="entry name" value="PBP1_ABC_LivK_ligand_binding-like"/>
    <property type="match status" value="1"/>
</dbReference>
<evidence type="ECO:0000256" key="4">
    <source>
        <dbReference type="ARBA" id="ARBA00022970"/>
    </source>
</evidence>
<dbReference type="PANTHER" id="PTHR30483">
    <property type="entry name" value="LEUCINE-SPECIFIC-BINDING PROTEIN"/>
    <property type="match status" value="1"/>
</dbReference>
<evidence type="ECO:0000256" key="3">
    <source>
        <dbReference type="ARBA" id="ARBA00022729"/>
    </source>
</evidence>
<dbReference type="Gene3D" id="3.40.50.2300">
    <property type="match status" value="2"/>
</dbReference>
<dbReference type="SUPFAM" id="SSF53822">
    <property type="entry name" value="Periplasmic binding protein-like I"/>
    <property type="match status" value="1"/>
</dbReference>
<dbReference type="InterPro" id="IPR028082">
    <property type="entry name" value="Peripla_BP_I"/>
</dbReference>
<dbReference type="EMBL" id="BDFE01000004">
    <property type="protein sequence ID" value="GAU07468.1"/>
    <property type="molecule type" value="Genomic_DNA"/>
</dbReference>
<proteinExistence type="inferred from homology"/>
<dbReference type="PRINTS" id="PR00337">
    <property type="entry name" value="LEUILEVALBP"/>
</dbReference>
<dbReference type="InterPro" id="IPR000709">
    <property type="entry name" value="Leu_Ile_Val-bd"/>
</dbReference>
<protein>
    <submittedName>
        <fullName evidence="7">Ethanolamine utilization protein EutJ</fullName>
    </submittedName>
</protein>
<evidence type="ECO:0000256" key="5">
    <source>
        <dbReference type="SAM" id="SignalP"/>
    </source>
</evidence>
<comment type="similarity">
    <text evidence="1">Belongs to the leucine-binding protein family.</text>
</comment>
<evidence type="ECO:0000259" key="6">
    <source>
        <dbReference type="Pfam" id="PF13458"/>
    </source>
</evidence>
<keyword evidence="4" id="KW-0029">Amino-acid transport</keyword>
<dbReference type="PANTHER" id="PTHR30483:SF6">
    <property type="entry name" value="PERIPLASMIC BINDING PROTEIN OF ABC TRANSPORTER FOR NATURAL AMINO ACIDS"/>
    <property type="match status" value="1"/>
</dbReference>
<keyword evidence="2" id="KW-0813">Transport</keyword>
<dbReference type="STRING" id="1592317.DPF_0150"/>
<dbReference type="InterPro" id="IPR028081">
    <property type="entry name" value="Leu-bd"/>
</dbReference>
<dbReference type="OrthoDB" id="9791590at2"/>
<keyword evidence="8" id="KW-1185">Reference proteome</keyword>
<dbReference type="AlphaFoldDB" id="A0A194ADQ1"/>
<gene>
    <name evidence="7" type="ORF">DPF_0150</name>
</gene>
<evidence type="ECO:0000256" key="2">
    <source>
        <dbReference type="ARBA" id="ARBA00022448"/>
    </source>
</evidence>
<dbReference type="GO" id="GO:0006865">
    <property type="term" value="P:amino acid transport"/>
    <property type="evidence" value="ECO:0007669"/>
    <property type="project" value="UniProtKB-KW"/>
</dbReference>
<keyword evidence="3 5" id="KW-0732">Signal</keyword>
<evidence type="ECO:0000256" key="1">
    <source>
        <dbReference type="ARBA" id="ARBA00010062"/>
    </source>
</evidence>
<organism evidence="7 8">
    <name type="scientific">Desulfoplanes formicivorans</name>
    <dbReference type="NCBI Taxonomy" id="1592317"/>
    <lineage>
        <taxon>Bacteria</taxon>
        <taxon>Pseudomonadati</taxon>
        <taxon>Thermodesulfobacteriota</taxon>
        <taxon>Desulfovibrionia</taxon>
        <taxon>Desulfovibrionales</taxon>
        <taxon>Desulfoplanaceae</taxon>
        <taxon>Desulfoplanes</taxon>
    </lineage>
</organism>
<dbReference type="InterPro" id="IPR051010">
    <property type="entry name" value="BCAA_transport"/>
</dbReference>
<comment type="caution">
    <text evidence="7">The sequence shown here is derived from an EMBL/GenBank/DDBJ whole genome shotgun (WGS) entry which is preliminary data.</text>
</comment>
<feature type="domain" description="Leucine-binding protein" evidence="6">
    <location>
        <begin position="40"/>
        <end position="384"/>
    </location>
</feature>